<accession>A0AAN6X3A1</accession>
<organism evidence="1 2">
    <name type="scientific">Podospora australis</name>
    <dbReference type="NCBI Taxonomy" id="1536484"/>
    <lineage>
        <taxon>Eukaryota</taxon>
        <taxon>Fungi</taxon>
        <taxon>Dikarya</taxon>
        <taxon>Ascomycota</taxon>
        <taxon>Pezizomycotina</taxon>
        <taxon>Sordariomycetes</taxon>
        <taxon>Sordariomycetidae</taxon>
        <taxon>Sordariales</taxon>
        <taxon>Podosporaceae</taxon>
        <taxon>Podospora</taxon>
    </lineage>
</organism>
<dbReference type="AlphaFoldDB" id="A0AAN6X3A1"/>
<reference evidence="1" key="2">
    <citation type="submission" date="2023-05" db="EMBL/GenBank/DDBJ databases">
        <authorList>
            <consortium name="Lawrence Berkeley National Laboratory"/>
            <person name="Steindorff A."/>
            <person name="Hensen N."/>
            <person name="Bonometti L."/>
            <person name="Westerberg I."/>
            <person name="Brannstrom I.O."/>
            <person name="Guillou S."/>
            <person name="Cros-Aarteil S."/>
            <person name="Calhoun S."/>
            <person name="Haridas S."/>
            <person name="Kuo A."/>
            <person name="Mondo S."/>
            <person name="Pangilinan J."/>
            <person name="Riley R."/>
            <person name="Labutti K."/>
            <person name="Andreopoulos B."/>
            <person name="Lipzen A."/>
            <person name="Chen C."/>
            <person name="Yanf M."/>
            <person name="Daum C."/>
            <person name="Ng V."/>
            <person name="Clum A."/>
            <person name="Ohm R."/>
            <person name="Martin F."/>
            <person name="Silar P."/>
            <person name="Natvig D."/>
            <person name="Lalanne C."/>
            <person name="Gautier V."/>
            <person name="Ament-Velasquez S.L."/>
            <person name="Kruys A."/>
            <person name="Hutchinson M.I."/>
            <person name="Powell A.J."/>
            <person name="Barry K."/>
            <person name="Miller A.N."/>
            <person name="Grigoriev I.V."/>
            <person name="Debuchy R."/>
            <person name="Gladieux P."/>
            <person name="Thoren M.H."/>
            <person name="Johannesson H."/>
        </authorList>
    </citation>
    <scope>NUCLEOTIDE SEQUENCE</scope>
    <source>
        <strain evidence="1">PSN309</strain>
    </source>
</reference>
<evidence type="ECO:0000313" key="1">
    <source>
        <dbReference type="EMBL" id="KAK4193293.1"/>
    </source>
</evidence>
<proteinExistence type="predicted"/>
<keyword evidence="2" id="KW-1185">Reference proteome</keyword>
<gene>
    <name evidence="1" type="ORF">QBC35DRAFT_468963</name>
</gene>
<sequence>MGLRTYLTLSLHGYCRCHSMGLAWEFGSGGVQMTSPATWGYTIIPCRLYLTGTEEYGLSDAQPPGCTDVHCVPVITISSNYQPRMEICFLLQLFLSDKNSINYEAIKRRSFSCGGGCESCSDGLALILEAPRSHNGMLNKRTIPGGDGYFDFVSLPWLVLTWGPWCVLSVAETPRERLFKHLPQDFPGVGCQRLGEMNMSRGVVTFQDFGPVAVRTSRSRGRTWSIGVVLSIHVHHMLRNIDEMAGGVEIELTVPRDGR</sequence>
<reference evidence="1" key="1">
    <citation type="journal article" date="2023" name="Mol. Phylogenet. Evol.">
        <title>Genome-scale phylogeny and comparative genomics of the fungal order Sordariales.</title>
        <authorList>
            <person name="Hensen N."/>
            <person name="Bonometti L."/>
            <person name="Westerberg I."/>
            <person name="Brannstrom I.O."/>
            <person name="Guillou S."/>
            <person name="Cros-Aarteil S."/>
            <person name="Calhoun S."/>
            <person name="Haridas S."/>
            <person name="Kuo A."/>
            <person name="Mondo S."/>
            <person name="Pangilinan J."/>
            <person name="Riley R."/>
            <person name="LaButti K."/>
            <person name="Andreopoulos B."/>
            <person name="Lipzen A."/>
            <person name="Chen C."/>
            <person name="Yan M."/>
            <person name="Daum C."/>
            <person name="Ng V."/>
            <person name="Clum A."/>
            <person name="Steindorff A."/>
            <person name="Ohm R.A."/>
            <person name="Martin F."/>
            <person name="Silar P."/>
            <person name="Natvig D.O."/>
            <person name="Lalanne C."/>
            <person name="Gautier V."/>
            <person name="Ament-Velasquez S.L."/>
            <person name="Kruys A."/>
            <person name="Hutchinson M.I."/>
            <person name="Powell A.J."/>
            <person name="Barry K."/>
            <person name="Miller A.N."/>
            <person name="Grigoriev I.V."/>
            <person name="Debuchy R."/>
            <person name="Gladieux P."/>
            <person name="Hiltunen Thoren M."/>
            <person name="Johannesson H."/>
        </authorList>
    </citation>
    <scope>NUCLEOTIDE SEQUENCE</scope>
    <source>
        <strain evidence="1">PSN309</strain>
    </source>
</reference>
<evidence type="ECO:0000313" key="2">
    <source>
        <dbReference type="Proteomes" id="UP001302126"/>
    </source>
</evidence>
<protein>
    <submittedName>
        <fullName evidence="1">Uncharacterized protein</fullName>
    </submittedName>
</protein>
<dbReference type="Proteomes" id="UP001302126">
    <property type="component" value="Unassembled WGS sequence"/>
</dbReference>
<dbReference type="EMBL" id="MU864351">
    <property type="protein sequence ID" value="KAK4193293.1"/>
    <property type="molecule type" value="Genomic_DNA"/>
</dbReference>
<name>A0AAN6X3A1_9PEZI</name>
<comment type="caution">
    <text evidence="1">The sequence shown here is derived from an EMBL/GenBank/DDBJ whole genome shotgun (WGS) entry which is preliminary data.</text>
</comment>